<dbReference type="AlphaFoldDB" id="A0A124I5A5"/>
<dbReference type="PANTHER" id="PTHR43019">
    <property type="entry name" value="SERINE ENDOPROTEASE DEGS"/>
    <property type="match status" value="1"/>
</dbReference>
<evidence type="ECO:0008006" key="6">
    <source>
        <dbReference type="Google" id="ProtNLM"/>
    </source>
</evidence>
<feature type="domain" description="Effector-associated" evidence="2">
    <location>
        <begin position="220"/>
        <end position="302"/>
    </location>
</feature>
<dbReference type="STRING" id="1943.AQJ64_01235"/>
<feature type="domain" description="vWA-MoxR associated protein C-terminal" evidence="3">
    <location>
        <begin position="407"/>
        <end position="619"/>
    </location>
</feature>
<keyword evidence="5" id="KW-1185">Reference proteome</keyword>
<dbReference type="EMBL" id="LMWW01000001">
    <property type="protein sequence ID" value="KUN89325.1"/>
    <property type="molecule type" value="Genomic_DNA"/>
</dbReference>
<dbReference type="OrthoDB" id="3307525at2"/>
<evidence type="ECO:0000313" key="5">
    <source>
        <dbReference type="Proteomes" id="UP000052982"/>
    </source>
</evidence>
<gene>
    <name evidence="4" type="ORF">AQJ64_01235</name>
</gene>
<sequence length="628" mass="67794">MAWALRDGEPWLVRIEGDDGRPAGCGFLVTPVLLLTCAHVVTGALGVSEYSENGPRGPLWVVRHGTRDRLATQVVPGGWVPLRESSGDLALLSLDLPLGTPPRIGTARIGDPVRVLTPDAGLPGVVDALPGVDEPDSWGRLAFRAATPEPGSSGSPVVDDEGAVVGLFTAVDSPSGLRDTGRFLPLSTAMERIPVPSPRPTGPQRRPNDGLTLRERGELVEALLAVPVMHDPSAFELLTRELRHEDPVVAGLRGGMPSSRLRALELVRLLMDHPDGLRLLVEVLRAFEPGSSAVEAFATLVDKVAAPSLLLAHERGTLHRLLARAEPADTRVLLERARGLEGRGTPPALLDFVAGLADTVPGEVGAELDTWRRSVATRLGVEPPRARTTEPPVLVIGVDPVAQVPGTYDVTVSARATDGTTTSLATHDRLSREELRTVIAPELHRLLAQQAVPSGPAGRVEFILPFRLLDDLQVEEWDIGDGGVRRPLGAHHTVVVRAAELQDRESLRWRWQERWSRLKETPPAEREPVWLDGADGRVLLLDAEETTFRSSGDPVAACLLQGIPVVIWSKGASPETEEELTDLARTVPLEGIPEAVRSLRSRQRTTGARERVGLLFADPEHSLPDGRR</sequence>
<dbReference type="SUPFAM" id="SSF50494">
    <property type="entry name" value="Trypsin-like serine proteases"/>
    <property type="match status" value="1"/>
</dbReference>
<evidence type="ECO:0000256" key="1">
    <source>
        <dbReference type="SAM" id="MobiDB-lite"/>
    </source>
</evidence>
<feature type="region of interest" description="Disordered" evidence="1">
    <location>
        <begin position="598"/>
        <end position="628"/>
    </location>
</feature>
<name>A0A124I5A5_9ACTN</name>
<dbReference type="Proteomes" id="UP000052982">
    <property type="component" value="Unassembled WGS sequence"/>
</dbReference>
<evidence type="ECO:0000259" key="3">
    <source>
        <dbReference type="Pfam" id="PF20028"/>
    </source>
</evidence>
<evidence type="ECO:0000313" key="4">
    <source>
        <dbReference type="EMBL" id="KUN89325.1"/>
    </source>
</evidence>
<dbReference type="PANTHER" id="PTHR43019:SF23">
    <property type="entry name" value="PROTEASE DO-LIKE 5, CHLOROPLASTIC"/>
    <property type="match status" value="1"/>
</dbReference>
<organism evidence="4 5">
    <name type="scientific">Streptomyces griseoruber</name>
    <dbReference type="NCBI Taxonomy" id="1943"/>
    <lineage>
        <taxon>Bacteria</taxon>
        <taxon>Bacillati</taxon>
        <taxon>Actinomycetota</taxon>
        <taxon>Actinomycetes</taxon>
        <taxon>Kitasatosporales</taxon>
        <taxon>Streptomycetaceae</taxon>
        <taxon>Streptomyces</taxon>
    </lineage>
</organism>
<feature type="compositionally biased region" description="Basic and acidic residues" evidence="1">
    <location>
        <begin position="607"/>
        <end position="628"/>
    </location>
</feature>
<dbReference type="Pfam" id="PF13365">
    <property type="entry name" value="Trypsin_2"/>
    <property type="match status" value="1"/>
</dbReference>
<dbReference type="RefSeq" id="WP_055636965.1">
    <property type="nucleotide sequence ID" value="NZ_JBIRRP010000007.1"/>
</dbReference>
<dbReference type="Pfam" id="PF19956">
    <property type="entry name" value="EAD2"/>
    <property type="match status" value="1"/>
</dbReference>
<dbReference type="InterPro" id="IPR045450">
    <property type="entry name" value="VMAP_C"/>
</dbReference>
<reference evidence="4 5" key="1">
    <citation type="submission" date="2015-10" db="EMBL/GenBank/DDBJ databases">
        <title>Draft genome sequence of Streptomyces griseoruber DSM 40281, type strain for the species Streptomyces griseoruber.</title>
        <authorList>
            <person name="Ruckert C."/>
            <person name="Winkler A."/>
            <person name="Kalinowski J."/>
            <person name="Kampfer P."/>
            <person name="Glaeser S."/>
        </authorList>
    </citation>
    <scope>NUCLEOTIDE SEQUENCE [LARGE SCALE GENOMIC DNA]</scope>
    <source>
        <strain evidence="4 5">DSM 40281</strain>
    </source>
</reference>
<dbReference type="Gene3D" id="2.40.10.120">
    <property type="match status" value="1"/>
</dbReference>
<protein>
    <recommendedName>
        <fullName evidence="6">Serine protease</fullName>
    </recommendedName>
</protein>
<proteinExistence type="predicted"/>
<evidence type="ECO:0000259" key="2">
    <source>
        <dbReference type="Pfam" id="PF19956"/>
    </source>
</evidence>
<dbReference type="InterPro" id="IPR009003">
    <property type="entry name" value="Peptidase_S1_PA"/>
</dbReference>
<dbReference type="Pfam" id="PF20028">
    <property type="entry name" value="VMAP-C"/>
    <property type="match status" value="1"/>
</dbReference>
<dbReference type="InterPro" id="IPR045431">
    <property type="entry name" value="EAD2"/>
</dbReference>
<comment type="caution">
    <text evidence="4">The sequence shown here is derived from an EMBL/GenBank/DDBJ whole genome shotgun (WGS) entry which is preliminary data.</text>
</comment>
<accession>A0A124I5A5</accession>